<dbReference type="Pfam" id="PF16499">
    <property type="entry name" value="Melibiase_2"/>
    <property type="match status" value="2"/>
</dbReference>
<feature type="signal peptide" evidence="6">
    <location>
        <begin position="1"/>
        <end position="24"/>
    </location>
</feature>
<dbReference type="Gene3D" id="2.60.120.1060">
    <property type="entry name" value="NPCBM/NEW2 domain"/>
    <property type="match status" value="1"/>
</dbReference>
<evidence type="ECO:0000256" key="6">
    <source>
        <dbReference type="SAM" id="SignalP"/>
    </source>
</evidence>
<dbReference type="Pfam" id="PF08305">
    <property type="entry name" value="NPCBM"/>
    <property type="match status" value="1"/>
</dbReference>
<dbReference type="GO" id="GO:0005975">
    <property type="term" value="P:carbohydrate metabolic process"/>
    <property type="evidence" value="ECO:0007669"/>
    <property type="project" value="InterPro"/>
</dbReference>
<evidence type="ECO:0000256" key="4">
    <source>
        <dbReference type="ARBA" id="ARBA00023295"/>
    </source>
</evidence>
<gene>
    <name evidence="8" type="ORF">FW778_03970</name>
</gene>
<evidence type="ECO:0000256" key="3">
    <source>
        <dbReference type="ARBA" id="ARBA00022801"/>
    </source>
</evidence>
<evidence type="ECO:0000256" key="1">
    <source>
        <dbReference type="ARBA" id="ARBA00009743"/>
    </source>
</evidence>
<dbReference type="SMART" id="SM00776">
    <property type="entry name" value="NPCBM"/>
    <property type="match status" value="1"/>
</dbReference>
<evidence type="ECO:0000313" key="9">
    <source>
        <dbReference type="Proteomes" id="UP000326903"/>
    </source>
</evidence>
<evidence type="ECO:0000313" key="8">
    <source>
        <dbReference type="EMBL" id="KAA9041201.1"/>
    </source>
</evidence>
<dbReference type="Pfam" id="PF05345">
    <property type="entry name" value="He_PIG"/>
    <property type="match status" value="1"/>
</dbReference>
<reference evidence="8 9" key="1">
    <citation type="submission" date="2019-09" db="EMBL/GenBank/DDBJ databases">
        <title>Draft genome sequence of Ginsengibacter sp. BR5-29.</title>
        <authorList>
            <person name="Im W.-T."/>
        </authorList>
    </citation>
    <scope>NUCLEOTIDE SEQUENCE [LARGE SCALE GENOMIC DNA]</scope>
    <source>
        <strain evidence="8 9">BR5-29</strain>
    </source>
</reference>
<dbReference type="Pfam" id="PF17801">
    <property type="entry name" value="Melibiase_C"/>
    <property type="match status" value="1"/>
</dbReference>
<dbReference type="InterPro" id="IPR038637">
    <property type="entry name" value="NPCBM_sf"/>
</dbReference>
<dbReference type="InterPro" id="IPR013783">
    <property type="entry name" value="Ig-like_fold"/>
</dbReference>
<keyword evidence="4 5" id="KW-0326">Glycosidase</keyword>
<dbReference type="Gene3D" id="2.60.40.1180">
    <property type="entry name" value="Golgi alpha-mannosidase II"/>
    <property type="match status" value="1"/>
</dbReference>
<dbReference type="SUPFAM" id="SSF51445">
    <property type="entry name" value="(Trans)glycosidases"/>
    <property type="match status" value="1"/>
</dbReference>
<protein>
    <recommendedName>
        <fullName evidence="5">Alpha-galactosidase</fullName>
        <ecNumber evidence="5">3.2.1.22</ecNumber>
    </recommendedName>
    <alternativeName>
        <fullName evidence="5">Melibiase</fullName>
    </alternativeName>
</protein>
<keyword evidence="5" id="KW-1015">Disulfide bond</keyword>
<dbReference type="InterPro" id="IPR013222">
    <property type="entry name" value="Glyco_hyd_98_carb-bd"/>
</dbReference>
<dbReference type="RefSeq" id="WP_150413290.1">
    <property type="nucleotide sequence ID" value="NZ_VYQF01000001.1"/>
</dbReference>
<comment type="catalytic activity">
    <reaction evidence="5">
        <text>Hydrolysis of terminal, non-reducing alpha-D-galactose residues in alpha-D-galactosides, including galactose oligosaccharides, galactomannans and galactolipids.</text>
        <dbReference type="EC" id="3.2.1.22"/>
    </reaction>
</comment>
<dbReference type="PANTHER" id="PTHR11452:SF75">
    <property type="entry name" value="ALPHA-GALACTOSIDASE MEL1"/>
    <property type="match status" value="1"/>
</dbReference>
<dbReference type="AlphaFoldDB" id="A0A5J5IK67"/>
<feature type="chain" id="PRO_5023864748" description="Alpha-galactosidase" evidence="6">
    <location>
        <begin position="25"/>
        <end position="674"/>
    </location>
</feature>
<dbReference type="SUPFAM" id="SSF49313">
    <property type="entry name" value="Cadherin-like"/>
    <property type="match status" value="1"/>
</dbReference>
<keyword evidence="3 5" id="KW-0378">Hydrolase</keyword>
<dbReference type="EMBL" id="VYQF01000001">
    <property type="protein sequence ID" value="KAA9041201.1"/>
    <property type="molecule type" value="Genomic_DNA"/>
</dbReference>
<comment type="similarity">
    <text evidence="1 5">Belongs to the glycosyl hydrolase 27 family.</text>
</comment>
<dbReference type="PANTHER" id="PTHR11452">
    <property type="entry name" value="ALPHA-GALACTOSIDASE/ALPHA-N-ACETYLGALACTOSAMINIDASE"/>
    <property type="match status" value="1"/>
</dbReference>
<evidence type="ECO:0000259" key="7">
    <source>
        <dbReference type="SMART" id="SM00776"/>
    </source>
</evidence>
<accession>A0A5J5IK67</accession>
<dbReference type="InterPro" id="IPR008979">
    <property type="entry name" value="Galactose-bd-like_sf"/>
</dbReference>
<dbReference type="Gene3D" id="3.20.20.70">
    <property type="entry name" value="Aldolase class I"/>
    <property type="match status" value="1"/>
</dbReference>
<comment type="caution">
    <text evidence="8">The sequence shown here is derived from an EMBL/GenBank/DDBJ whole genome shotgun (WGS) entry which is preliminary data.</text>
</comment>
<evidence type="ECO:0000256" key="2">
    <source>
        <dbReference type="ARBA" id="ARBA00022729"/>
    </source>
</evidence>
<keyword evidence="2 6" id="KW-0732">Signal</keyword>
<dbReference type="Proteomes" id="UP000326903">
    <property type="component" value="Unassembled WGS sequence"/>
</dbReference>
<dbReference type="SUPFAM" id="SSF49785">
    <property type="entry name" value="Galactose-binding domain-like"/>
    <property type="match status" value="1"/>
</dbReference>
<dbReference type="InterPro" id="IPR013780">
    <property type="entry name" value="Glyco_hydro_b"/>
</dbReference>
<feature type="domain" description="Glycosyl hydrolase family 98 putative carbohydrate-binding module" evidence="7">
    <location>
        <begin position="26"/>
        <end position="167"/>
    </location>
</feature>
<dbReference type="CDD" id="cd14792">
    <property type="entry name" value="GH27"/>
    <property type="match status" value="1"/>
</dbReference>
<dbReference type="SUPFAM" id="SSF51011">
    <property type="entry name" value="Glycosyl hydrolase domain"/>
    <property type="match status" value="1"/>
</dbReference>
<dbReference type="GO" id="GO:0004557">
    <property type="term" value="F:alpha-galactosidase activity"/>
    <property type="evidence" value="ECO:0007669"/>
    <property type="project" value="UniProtKB-EC"/>
</dbReference>
<name>A0A5J5IK67_9BACT</name>
<keyword evidence="9" id="KW-1185">Reference proteome</keyword>
<dbReference type="InterPro" id="IPR002241">
    <property type="entry name" value="Glyco_hydro_27"/>
</dbReference>
<dbReference type="PRINTS" id="PR00740">
    <property type="entry name" value="GLHYDRLASE27"/>
</dbReference>
<dbReference type="InterPro" id="IPR015919">
    <property type="entry name" value="Cadherin-like_sf"/>
</dbReference>
<dbReference type="EC" id="3.2.1.22" evidence="5"/>
<dbReference type="InterPro" id="IPR017853">
    <property type="entry name" value="GH"/>
</dbReference>
<evidence type="ECO:0000256" key="5">
    <source>
        <dbReference type="RuleBase" id="RU361168"/>
    </source>
</evidence>
<dbReference type="InterPro" id="IPR013785">
    <property type="entry name" value="Aldolase_TIM"/>
</dbReference>
<organism evidence="8 9">
    <name type="scientific">Ginsengibacter hankyongi</name>
    <dbReference type="NCBI Taxonomy" id="2607284"/>
    <lineage>
        <taxon>Bacteria</taxon>
        <taxon>Pseudomonadati</taxon>
        <taxon>Bacteroidota</taxon>
        <taxon>Chitinophagia</taxon>
        <taxon>Chitinophagales</taxon>
        <taxon>Chitinophagaceae</taxon>
        <taxon>Ginsengibacter</taxon>
    </lineage>
</organism>
<dbReference type="GO" id="GO:0016020">
    <property type="term" value="C:membrane"/>
    <property type="evidence" value="ECO:0007669"/>
    <property type="project" value="InterPro"/>
</dbReference>
<dbReference type="Gene3D" id="2.60.40.10">
    <property type="entry name" value="Immunoglobulins"/>
    <property type="match status" value="1"/>
</dbReference>
<dbReference type="GO" id="GO:0005509">
    <property type="term" value="F:calcium ion binding"/>
    <property type="evidence" value="ECO:0007669"/>
    <property type="project" value="InterPro"/>
</dbReference>
<sequence length="674" mass="76090">MKKTRVKAWLVLLMSIFVSSSAYTQSLKKVWLDDLDIQSFSQSIRPVQAKTNYSHDSIYINGNFYERGVGAQSVCILFFQLNKHAKRFTGIVGADDKGNKDIAIKFYVIGDRKILFESGEMKIGDAPEKVTVDLTGIERLGLLVTDSIGGIRNKRTYCDWANAQLEMYDDYLPQQIPNNGKKYILTPAPPKKPRINSAKVFGTTPGNPFFYTMAATGERPIQFEVENLPAGLSVNRQTGVITGKVNRRGIYSAILRAKNKFGEATQELIIKIGDTIALTPPLGWNGWNALAGRLNKKNVMASAHAMVTSGLRDHGWSYINIDDSWQGKREKPLDALQPNENFSNIQKMVDEIHSLGLKAGIYSTPYISSYGSYVGGSSEFPHGGETHDLIKINHQPYMHIGKYRFETNDAKQMAEWGFDFLKYDWRIDVNSAQRMQDALKRSGRDIVFSLSNNAPFEKVNDWIRVSNMYRTGPDIRDSWNDLYMLAFTLDKWGPYGGPGHWNDPDMMVVGKVATGLELHPTRLTPDEQYSHVSIYSLLAAPMLIGCELDKLDAFTLNLLSNDEVLAINQDPLGKPARLLNEEDGVQLWVKPMEDGSYAAGLFNTDGYGTTPQSYFRWGDEREKLFEFDFGKVGLEGKWKLRDVWRQKDLGERNGSFKTNIPYHGVVLLRMFPVQ</sequence>
<dbReference type="InterPro" id="IPR041233">
    <property type="entry name" value="Melibiase_C"/>
</dbReference>
<proteinExistence type="inferred from homology"/>